<name>A0A1G9YFJ9_9FIRM</name>
<feature type="transmembrane region" description="Helical" evidence="1">
    <location>
        <begin position="282"/>
        <end position="303"/>
    </location>
</feature>
<keyword evidence="1" id="KW-0812">Transmembrane</keyword>
<dbReference type="EMBL" id="FNHB01000011">
    <property type="protein sequence ID" value="SDN07325.1"/>
    <property type="molecule type" value="Genomic_DNA"/>
</dbReference>
<keyword evidence="1" id="KW-1133">Transmembrane helix</keyword>
<feature type="transmembrane region" description="Helical" evidence="1">
    <location>
        <begin position="30"/>
        <end position="46"/>
    </location>
</feature>
<accession>A0A1G9YFJ9</accession>
<feature type="transmembrane region" description="Helical" evidence="1">
    <location>
        <begin position="256"/>
        <end position="276"/>
    </location>
</feature>
<feature type="transmembrane region" description="Helical" evidence="1">
    <location>
        <begin position="108"/>
        <end position="127"/>
    </location>
</feature>
<dbReference type="AlphaFoldDB" id="A0A1G9YFJ9"/>
<sequence length="349" mass="40143">MNLNANLNLAILYSFTGRFEMAKEIVNNRWLLLYAPVFIYCIWNGYQLTVDLNKLTILAQRSESKIAPESISYYEINTLDRRIPWVSVAWTFLTPGLGHLYTHRTPTAFFLLIWWIAGCYFSNILQSIQFTALGLFDEAKAVLDPQWLIYLPSIFGFALYDVYVNTVEYNRLFEQEQAKMLEKEYQDPAFQMPLRGGNKMHVVASFEHSLHLELAVTDLEQKGIAQNRICAIPLSTMKKERQLLDNIHRSDGESMFDIPTILGTILMVFGVLWGFMWKWGPIIGGLIGLFLGMAVGLLFKYFLYIRNSRNIIKGKVTEVFVVVDCKPDEVKVVEDVFERHLAIGIGVKK</sequence>
<feature type="transmembrane region" description="Helical" evidence="1">
    <location>
        <begin position="147"/>
        <end position="164"/>
    </location>
</feature>
<evidence type="ECO:0000313" key="3">
    <source>
        <dbReference type="Proteomes" id="UP000214880"/>
    </source>
</evidence>
<reference evidence="2 3" key="1">
    <citation type="submission" date="2016-10" db="EMBL/GenBank/DDBJ databases">
        <authorList>
            <person name="de Groot N.N."/>
        </authorList>
    </citation>
    <scope>NUCLEOTIDE SEQUENCE [LARGE SCALE GENOMIC DNA]</scope>
    <source>
        <strain evidence="2 3">DSM 1736</strain>
    </source>
</reference>
<proteinExistence type="predicted"/>
<evidence type="ECO:0000256" key="1">
    <source>
        <dbReference type="SAM" id="Phobius"/>
    </source>
</evidence>
<feature type="transmembrane region" description="Helical" evidence="1">
    <location>
        <begin position="83"/>
        <end position="101"/>
    </location>
</feature>
<keyword evidence="1" id="KW-0472">Membrane</keyword>
<keyword evidence="3" id="KW-1185">Reference proteome</keyword>
<dbReference type="Proteomes" id="UP000214880">
    <property type="component" value="Unassembled WGS sequence"/>
</dbReference>
<evidence type="ECO:0000313" key="2">
    <source>
        <dbReference type="EMBL" id="SDN07325.1"/>
    </source>
</evidence>
<gene>
    <name evidence="2" type="ORF">SAMN04488502_11173</name>
</gene>
<protein>
    <submittedName>
        <fullName evidence="2">Uncharacterized protein</fullName>
    </submittedName>
</protein>
<organism evidence="2 3">
    <name type="scientific">Dendrosporobacter quercicolus</name>
    <dbReference type="NCBI Taxonomy" id="146817"/>
    <lineage>
        <taxon>Bacteria</taxon>
        <taxon>Bacillati</taxon>
        <taxon>Bacillota</taxon>
        <taxon>Negativicutes</taxon>
        <taxon>Selenomonadales</taxon>
        <taxon>Sporomusaceae</taxon>
        <taxon>Dendrosporobacter</taxon>
    </lineage>
</organism>